<evidence type="ECO:0000259" key="1">
    <source>
        <dbReference type="Pfam" id="PF00700"/>
    </source>
</evidence>
<dbReference type="Proteomes" id="UP000635142">
    <property type="component" value="Unassembled WGS sequence"/>
</dbReference>
<feature type="domain" description="Flagellin C-terminal" evidence="1">
    <location>
        <begin position="262"/>
        <end position="334"/>
    </location>
</feature>
<keyword evidence="2" id="KW-0282">Flagellum</keyword>
<dbReference type="EMBL" id="JACTAG010000002">
    <property type="protein sequence ID" value="MBD3665526.1"/>
    <property type="molecule type" value="Genomic_DNA"/>
</dbReference>
<sequence length="334" mass="35107">MNTATSGDLAQAYFLRTRNAGLKQTIQYYTDQLATGQVSDLRGTVAGNYSFLTDVERKTTLLSGFKIATSEATQFTSAMQLALEHFADLSSNLSDTLLTAGGSAAATSTTDVAAQAHAVLDAMLGVLNTDVAGRHLFAGNATDQRPMRDSATLLADLTAAVSGAASPDDVMALATAWFDDPAGFETSMYTGGGAALSAFALSSRENLSIDVRANERGLKQALRNAAVAALANSPAFGFDVTTQGNLFALTGQDLLTGQKGIIDLQSRVGFSEANIDAVVTRNEAELTSLTLAKTALLEADPFDAATKLEEAQFQLQSLYSVTVRMSQLSLVNYL</sequence>
<dbReference type="Pfam" id="PF00700">
    <property type="entry name" value="Flagellin_C"/>
    <property type="match status" value="1"/>
</dbReference>
<dbReference type="AlphaFoldDB" id="A0A927D6Y4"/>
<evidence type="ECO:0000313" key="3">
    <source>
        <dbReference type="Proteomes" id="UP000635142"/>
    </source>
</evidence>
<accession>A0A927D6Y4</accession>
<dbReference type="RefSeq" id="WP_191076496.1">
    <property type="nucleotide sequence ID" value="NZ_JACTAG010000002.1"/>
</dbReference>
<comment type="caution">
    <text evidence="2">The sequence shown here is derived from an EMBL/GenBank/DDBJ whole genome shotgun (WGS) entry which is preliminary data.</text>
</comment>
<protein>
    <submittedName>
        <fullName evidence="2">Flagellar hook protein</fullName>
    </submittedName>
</protein>
<keyword evidence="2" id="KW-0969">Cilium</keyword>
<name>A0A927D6Y4_9RHOB</name>
<reference evidence="2" key="1">
    <citation type="submission" date="2020-08" db="EMBL/GenBank/DDBJ databases">
        <title>Sulfitobacter aestuariivivens sp. nov., isolated from a tidal flat.</title>
        <authorList>
            <person name="Park S."/>
            <person name="Yoon J.-H."/>
        </authorList>
    </citation>
    <scope>NUCLEOTIDE SEQUENCE</scope>
    <source>
        <strain evidence="2">TSTF-M16</strain>
    </source>
</reference>
<gene>
    <name evidence="2" type="ORF">H9Q16_16455</name>
</gene>
<organism evidence="2 3">
    <name type="scientific">Sulfitobacter aestuariivivens</name>
    <dbReference type="NCBI Taxonomy" id="2766981"/>
    <lineage>
        <taxon>Bacteria</taxon>
        <taxon>Pseudomonadati</taxon>
        <taxon>Pseudomonadota</taxon>
        <taxon>Alphaproteobacteria</taxon>
        <taxon>Rhodobacterales</taxon>
        <taxon>Roseobacteraceae</taxon>
        <taxon>Sulfitobacter</taxon>
    </lineage>
</organism>
<keyword evidence="3" id="KW-1185">Reference proteome</keyword>
<keyword evidence="2" id="KW-0966">Cell projection</keyword>
<dbReference type="InterPro" id="IPR046358">
    <property type="entry name" value="Flagellin_C"/>
</dbReference>
<dbReference type="SUPFAM" id="SSF64518">
    <property type="entry name" value="Phase 1 flagellin"/>
    <property type="match status" value="1"/>
</dbReference>
<proteinExistence type="predicted"/>
<evidence type="ECO:0000313" key="2">
    <source>
        <dbReference type="EMBL" id="MBD3665526.1"/>
    </source>
</evidence>